<evidence type="ECO:0000313" key="3">
    <source>
        <dbReference type="Proteomes" id="UP000039865"/>
    </source>
</evidence>
<feature type="region of interest" description="Disordered" evidence="1">
    <location>
        <begin position="1209"/>
        <end position="1243"/>
    </location>
</feature>
<proteinExistence type="predicted"/>
<dbReference type="EMBL" id="CCKQ01015438">
    <property type="protein sequence ID" value="CDW87252.1"/>
    <property type="molecule type" value="Genomic_DNA"/>
</dbReference>
<feature type="compositionally biased region" description="Polar residues" evidence="1">
    <location>
        <begin position="1"/>
        <end position="14"/>
    </location>
</feature>
<dbReference type="AlphaFoldDB" id="A0A078B1Q1"/>
<protein>
    <submittedName>
        <fullName evidence="2">Uncharacterized protein</fullName>
    </submittedName>
</protein>
<name>A0A078B1Q1_STYLE</name>
<dbReference type="Proteomes" id="UP000039865">
    <property type="component" value="Unassembled WGS sequence"/>
</dbReference>
<accession>A0A078B1Q1</accession>
<dbReference type="InParanoid" id="A0A078B1Q1"/>
<gene>
    <name evidence="2" type="primary">Contig18993.g20146</name>
    <name evidence="2" type="ORF">STYLEM_16355</name>
</gene>
<dbReference type="OrthoDB" id="325322at2759"/>
<keyword evidence="3" id="KW-1185">Reference proteome</keyword>
<organism evidence="2 3">
    <name type="scientific">Stylonychia lemnae</name>
    <name type="common">Ciliate</name>
    <dbReference type="NCBI Taxonomy" id="5949"/>
    <lineage>
        <taxon>Eukaryota</taxon>
        <taxon>Sar</taxon>
        <taxon>Alveolata</taxon>
        <taxon>Ciliophora</taxon>
        <taxon>Intramacronucleata</taxon>
        <taxon>Spirotrichea</taxon>
        <taxon>Stichotrichia</taxon>
        <taxon>Sporadotrichida</taxon>
        <taxon>Oxytrichidae</taxon>
        <taxon>Stylonychinae</taxon>
        <taxon>Stylonychia</taxon>
    </lineage>
</organism>
<evidence type="ECO:0000313" key="2">
    <source>
        <dbReference type="EMBL" id="CDW87252.1"/>
    </source>
</evidence>
<sequence length="1243" mass="144246">MGCNSSKDGKQPNTKKIGKKGAQASPQRSPRKRDHSPSNFKAVNEAELQKHKPQDILGFIKTGNVSMVHALINHYKLGQAVILLTGDKDGFSFTKTAEGQVSTTNWNPILLAIRYKQYEVLRYLVETQKIAIRHAGKQPGSEGGKSADEMAGQQVYSVLISIANKDLKIFSYLWDIYTAWDETHLQRVIKELVNEKWHQGLSYLLKSFTTEIIFNSQLPEKQIEIVRAWYGLRSQETPDIKKAFDEVLQSRPYAISTIYVQLSDKSDQLLSRPEKLAHLTKAIQFLDGHPLAQFKFSDESYLFYELQDKIAQFDQLGEKEKALMATLSETITNRLEEVSTVEDYKDQEAFDDSTNALIEAYKSAKLEQIRAAHEQRERKRVPQAQGSNHVVDFEELNRMPYFYWTGLAQMIWQSENNIEEDQIEVFKYILTGGFNIRQALLQTNLKGKNTDDVPRVPPNLGNCLILTLNKLRFNLYEYLWSVEWINVWGPKHFTMITDIISRQQENFEKLQLLLDHHLNSPVGTNLFLDMTVSQRFAFVQKIYNNFGRSYDVQQCLSKRHYAPYLLLLLTERDTFMRTSNFSLYNQALGNTTKLELEIIANASDEHEERFMKFLRYIDMLEQTDQKKVEGKKFISMIFDIAKFQAYNGISLNILDHESRIQDEEQNGADDVQGFDDEDHHDARAGKAIHQSTLAKKNPKDFDLQAFHKHLHSGKQDQIIDHIKQFKFTDLLYFRGSPNLSLKTYLMKLNDLKLVNLKYDQLTLLQVAILNKSHKLVSFILNEYKVMNALREIKAIDQRYLTVSPNGEDNTLTLRLLDQVNEQGLLWNLWSNRANYTPRDLLIMAKYYLRSQNSENFKNLLYSGTSQYLYQEMSAKLRQEFYLVISATQEWDSFPEIDQIYSTYKDLGEDTYYQLSQQIFQAIENDDGQLLKSIIEDNSIRSLNSISLQDYVEDKLVLDIPGDDDIFVRHLNVLLYSVYMKKPKAVKAIVESPCLRALQGYDDLGNDISVTTQTQHHHHFSSMLIPILIASKDTEILNILLKGDHILLSYQDCLSFINWSVRENFLLGLKIFLTSPSVHFYYQTFTHENQRELIHAILKAVLYQTENAELKKTQFHSLVEEQLTKRPYSQMLTLLFMEDPQLNDGKFDLAQVVRNCNKTVSSEDLMQLGQSHTQKMNQFEQRYIQEGNTFEGELSKIIRRYIADSKFVKDLPSQPASSTDIRKQVRFDENDDNQPLRIEAENRV</sequence>
<evidence type="ECO:0000256" key="1">
    <source>
        <dbReference type="SAM" id="MobiDB-lite"/>
    </source>
</evidence>
<feature type="region of interest" description="Disordered" evidence="1">
    <location>
        <begin position="1"/>
        <end position="39"/>
    </location>
</feature>
<reference evidence="2 3" key="1">
    <citation type="submission" date="2014-06" db="EMBL/GenBank/DDBJ databases">
        <authorList>
            <person name="Swart Estienne"/>
        </authorList>
    </citation>
    <scope>NUCLEOTIDE SEQUENCE [LARGE SCALE GENOMIC DNA]</scope>
    <source>
        <strain evidence="2 3">130c</strain>
    </source>
</reference>